<evidence type="ECO:0000256" key="18">
    <source>
        <dbReference type="ARBA" id="ARBA00023203"/>
    </source>
</evidence>
<evidence type="ECO:0000256" key="4">
    <source>
        <dbReference type="ARBA" id="ARBA00004605"/>
    </source>
</evidence>
<dbReference type="GO" id="GO:0051642">
    <property type="term" value="P:centrosome localization"/>
    <property type="evidence" value="ECO:0007669"/>
    <property type="project" value="UniProtKB-ARBA"/>
</dbReference>
<keyword evidence="10 27" id="KW-0812">Transmembrane</keyword>
<dbReference type="InterPro" id="IPR036872">
    <property type="entry name" value="CH_dom_sf"/>
</dbReference>
<dbReference type="PROSITE" id="PS00019">
    <property type="entry name" value="ACTININ_1"/>
    <property type="match status" value="1"/>
</dbReference>
<evidence type="ECO:0000259" key="31">
    <source>
        <dbReference type="PROSITE" id="PS51049"/>
    </source>
</evidence>
<dbReference type="GO" id="GO:0005886">
    <property type="term" value="C:plasma membrane"/>
    <property type="evidence" value="ECO:0007669"/>
    <property type="project" value="UniProtKB-SubCell"/>
</dbReference>
<evidence type="ECO:0000256" key="15">
    <source>
        <dbReference type="ARBA" id="ARBA00023128"/>
    </source>
</evidence>
<dbReference type="Gene3D" id="1.10.418.10">
    <property type="entry name" value="Calponin-like domain"/>
    <property type="match status" value="2"/>
</dbReference>
<feature type="coiled-coil region" evidence="28">
    <location>
        <begin position="3760"/>
        <end position="3809"/>
    </location>
</feature>
<comment type="caution">
    <text evidence="32">The sequence shown here is derived from an EMBL/GenBank/DDBJ whole genome shotgun (WGS) entry which is preliminary data.</text>
</comment>
<dbReference type="PROSITE" id="PS50021">
    <property type="entry name" value="CH"/>
    <property type="match status" value="2"/>
</dbReference>
<evidence type="ECO:0000256" key="12">
    <source>
        <dbReference type="ARBA" id="ARBA00022951"/>
    </source>
</evidence>
<feature type="coiled-coil region" evidence="28">
    <location>
        <begin position="4876"/>
        <end position="4942"/>
    </location>
</feature>
<dbReference type="Proteomes" id="UP000664991">
    <property type="component" value="Unassembled WGS sequence"/>
</dbReference>
<evidence type="ECO:0000256" key="8">
    <source>
        <dbReference type="ARBA" id="ARBA00022490"/>
    </source>
</evidence>
<dbReference type="FunFam" id="1.10.418.10:FF:000050">
    <property type="entry name" value="nesprin-2 isoform X2"/>
    <property type="match status" value="1"/>
</dbReference>
<dbReference type="FunFam" id="1.20.58.60:FF:000174">
    <property type="entry name" value="Spectrin repeat-containing, nuclear envelope 2"/>
    <property type="match status" value="1"/>
</dbReference>
<keyword evidence="20" id="KW-0539">Nucleus</keyword>
<dbReference type="FunFam" id="1.10.418.10:FF:000053">
    <property type="entry name" value="nesprin-2 isoform X3"/>
    <property type="match status" value="1"/>
</dbReference>
<evidence type="ECO:0000256" key="11">
    <source>
        <dbReference type="ARBA" id="ARBA00022737"/>
    </source>
</evidence>
<name>A0A836AEC2_SHEEP</name>
<dbReference type="SMART" id="SM01249">
    <property type="entry name" value="KASH"/>
    <property type="match status" value="1"/>
</dbReference>
<dbReference type="GO" id="GO:0005640">
    <property type="term" value="C:nuclear outer membrane"/>
    <property type="evidence" value="ECO:0007669"/>
    <property type="project" value="UniProtKB-SubCell"/>
</dbReference>
<protein>
    <recommendedName>
        <fullName evidence="22">Nesprin-2</fullName>
    </recommendedName>
    <alternativeName>
        <fullName evidence="23">KASH domain-containing protein 2</fullName>
    </alternativeName>
    <alternativeName>
        <fullName evidence="25">Nuclear envelope spectrin repeat protein 2</fullName>
    </alternativeName>
    <alternativeName>
        <fullName evidence="26">Nucleus and actin connecting element protein</fullName>
    </alternativeName>
    <alternativeName>
        <fullName evidence="24">Synaptic nuclear envelope protein 2</fullName>
    </alternativeName>
</protein>
<evidence type="ECO:0000256" key="28">
    <source>
        <dbReference type="SAM" id="Coils"/>
    </source>
</evidence>
<evidence type="ECO:0000256" key="21">
    <source>
        <dbReference type="ARBA" id="ARBA00060428"/>
    </source>
</evidence>
<evidence type="ECO:0000256" key="16">
    <source>
        <dbReference type="ARBA" id="ARBA00023136"/>
    </source>
</evidence>
<evidence type="ECO:0000256" key="24">
    <source>
        <dbReference type="ARBA" id="ARBA00078320"/>
    </source>
</evidence>
<dbReference type="Pfam" id="PF00435">
    <property type="entry name" value="Spectrin"/>
    <property type="match status" value="3"/>
</dbReference>
<dbReference type="GO" id="GO:0030018">
    <property type="term" value="C:Z disc"/>
    <property type="evidence" value="ECO:0007669"/>
    <property type="project" value="UniProtKB-ARBA"/>
</dbReference>
<dbReference type="FunFam" id="1.20.58.60:FF:000477">
    <property type="entry name" value="Spectrin repeat containing nuclear envelope protein 2"/>
    <property type="match status" value="1"/>
</dbReference>
<keyword evidence="13" id="KW-1133">Transmembrane helix</keyword>
<feature type="coiled-coil region" evidence="28">
    <location>
        <begin position="1283"/>
        <end position="1310"/>
    </location>
</feature>
<keyword evidence="18" id="KW-0009">Actin-binding</keyword>
<evidence type="ECO:0000256" key="6">
    <source>
        <dbReference type="ARBA" id="ARBA00008619"/>
    </source>
</evidence>
<evidence type="ECO:0000259" key="30">
    <source>
        <dbReference type="PROSITE" id="PS50021"/>
    </source>
</evidence>
<dbReference type="FunFam" id="1.20.58.60:FF:000217">
    <property type="entry name" value="Synaptic nuclear envelope 2"/>
    <property type="match status" value="1"/>
</dbReference>
<feature type="region of interest" description="Disordered" evidence="29">
    <location>
        <begin position="857"/>
        <end position="897"/>
    </location>
</feature>
<evidence type="ECO:0000256" key="7">
    <source>
        <dbReference type="ARBA" id="ARBA00022475"/>
    </source>
</evidence>
<dbReference type="GO" id="GO:0005739">
    <property type="term" value="C:mitochondrion"/>
    <property type="evidence" value="ECO:0007669"/>
    <property type="project" value="UniProtKB-SubCell"/>
</dbReference>
<feature type="coiled-coil region" evidence="28">
    <location>
        <begin position="763"/>
        <end position="849"/>
    </location>
</feature>
<feature type="coiled-coil region" evidence="28">
    <location>
        <begin position="3213"/>
        <end position="3269"/>
    </location>
</feature>
<dbReference type="InterPro" id="IPR012315">
    <property type="entry name" value="KASH"/>
</dbReference>
<feature type="coiled-coil region" evidence="28">
    <location>
        <begin position="2050"/>
        <end position="2084"/>
    </location>
</feature>
<dbReference type="InterPro" id="IPR056887">
    <property type="entry name" value="SYNE1/2_dom"/>
</dbReference>
<feature type="region of interest" description="Disordered" evidence="29">
    <location>
        <begin position="6133"/>
        <end position="6174"/>
    </location>
</feature>
<dbReference type="GO" id="GO:0005654">
    <property type="term" value="C:nucleoplasm"/>
    <property type="evidence" value="ECO:0007669"/>
    <property type="project" value="UniProtKB-SubCell"/>
</dbReference>
<dbReference type="InterPro" id="IPR002017">
    <property type="entry name" value="Spectrin_repeat"/>
</dbReference>
<feature type="region of interest" description="Disordered" evidence="29">
    <location>
        <begin position="6018"/>
        <end position="6103"/>
    </location>
</feature>
<dbReference type="FunFam" id="1.20.58.60:FF:000372">
    <property type="entry name" value="nesprin-2 isoform X2"/>
    <property type="match status" value="1"/>
</dbReference>
<evidence type="ECO:0000256" key="10">
    <source>
        <dbReference type="ARBA" id="ARBA00022692"/>
    </source>
</evidence>
<dbReference type="InterPro" id="IPR018159">
    <property type="entry name" value="Spectrin/alpha-actinin"/>
</dbReference>
<keyword evidence="9" id="KW-0597">Phosphoprotein</keyword>
<dbReference type="EMBL" id="JAEMGP010000007">
    <property type="protein sequence ID" value="KAG5206796.1"/>
    <property type="molecule type" value="Genomic_DNA"/>
</dbReference>
<dbReference type="FunFam" id="1.20.58.60:FF:000427">
    <property type="entry name" value="Nesprin-2"/>
    <property type="match status" value="1"/>
</dbReference>
<evidence type="ECO:0000256" key="9">
    <source>
        <dbReference type="ARBA" id="ARBA00022553"/>
    </source>
</evidence>
<feature type="compositionally biased region" description="Basic and acidic residues" evidence="29">
    <location>
        <begin position="6491"/>
        <end position="6502"/>
    </location>
</feature>
<feature type="region of interest" description="Disordered" evidence="29">
    <location>
        <begin position="3855"/>
        <end position="3875"/>
    </location>
</feature>
<dbReference type="InterPro" id="IPR001589">
    <property type="entry name" value="Actinin_actin-bd_CS"/>
</dbReference>
<feature type="compositionally biased region" description="Low complexity" evidence="29">
    <location>
        <begin position="4085"/>
        <end position="4096"/>
    </location>
</feature>
<feature type="region of interest" description="Disordered" evidence="29">
    <location>
        <begin position="6455"/>
        <end position="6519"/>
    </location>
</feature>
<dbReference type="FunFam" id="1.20.58.60:FF:000133">
    <property type="entry name" value="nesprin-2 isoform X2"/>
    <property type="match status" value="1"/>
</dbReference>
<evidence type="ECO:0000256" key="29">
    <source>
        <dbReference type="SAM" id="MobiDB-lite"/>
    </source>
</evidence>
<evidence type="ECO:0000256" key="13">
    <source>
        <dbReference type="ARBA" id="ARBA00022989"/>
    </source>
</evidence>
<evidence type="ECO:0000256" key="17">
    <source>
        <dbReference type="ARBA" id="ARBA00023157"/>
    </source>
</evidence>
<dbReference type="SUPFAM" id="SSF46966">
    <property type="entry name" value="Spectrin repeat"/>
    <property type="match status" value="20"/>
</dbReference>
<dbReference type="CDD" id="cd21244">
    <property type="entry name" value="CH_SYNE2_rpt2"/>
    <property type="match status" value="1"/>
</dbReference>
<dbReference type="FunFam" id="1.20.58.60:FF:000115">
    <property type="entry name" value="nesprin-2 isoform X2"/>
    <property type="match status" value="1"/>
</dbReference>
<comment type="subcellular location">
    <subcellularLocation>
        <location evidence="1">Cell membrane</location>
        <topology evidence="1">Single-pass membrane protein</topology>
    </subcellularLocation>
    <subcellularLocation>
        <location evidence="3">Cytoplasm</location>
        <location evidence="3">Cytoskeleton</location>
    </subcellularLocation>
    <subcellularLocation>
        <location evidence="2">Mitochondrion</location>
    </subcellularLocation>
    <subcellularLocation>
        <location evidence="4">Nucleus outer membrane</location>
        <topology evidence="4">Single-pass type IV membrane protein</topology>
        <orientation evidence="4">Cytoplasmic side</orientation>
    </subcellularLocation>
    <subcellularLocation>
        <location evidence="5">Nucleus</location>
        <location evidence="5">Nucleoplasm</location>
    </subcellularLocation>
    <subcellularLocation>
        <location evidence="21">Sarcoplasmic reticulum membrane</location>
        <topology evidence="21">Single-pass type IV membrane protein</topology>
    </subcellularLocation>
</comment>
<feature type="coiled-coil region" evidence="28">
    <location>
        <begin position="5477"/>
        <end position="5536"/>
    </location>
</feature>
<feature type="compositionally biased region" description="Basic and acidic residues" evidence="29">
    <location>
        <begin position="6033"/>
        <end position="6049"/>
    </location>
</feature>
<dbReference type="Pfam" id="PF10541">
    <property type="entry name" value="KASH"/>
    <property type="match status" value="1"/>
</dbReference>
<sequence length="6579" mass="759439">MQTHKAEQEDTQKKTFTCWINSQLAKHTPPSVVTDLFTDIKKGHVLLDLLEVLSGQQLPRDKGSNTFQCRINIENALTFLKNQSIKLINIHVTDIIDGNPSIILGLIWTIILHFHIEELARTLPGNYSQPSLDSVSAVDSSPTSSPPAKKCSKVQERWRVSAKKALLQWAQEQCASYESVTVTDFKSSWRNGMAFLAVIHALRPDLIDMKSVKHRSNRDNLKEAFRIAERELKIPKMLEPEDVDVVNPDEKSIMTYVAQFLQYSKKAPGSGDEAQGKVKDAIVWLALQEKKVQKMLADSENETYCKTYESLLSFLESFNKEKERFLDVLTIKRNVDDLNKDQLQLREAWDGLNYQINVWQTELNHVLPSPLYQIETWLQEVEKLIDEDLSVSQDYNEAMALTQGKITLFQSLMDKFDFHLNTLLAFENRDENHLPLVPPEKLEEMKRRINNISGEKVIPRLEFHYYECSVLGLLEEVKSKLLVWNIKYGNKESVELLLEDWHKFIEEKEFLAQLETSFQKCEEIHNNLAGEYPNISKQYTMVKYHFSMYRENILNVKSTLQKVLACWATYVENLRLLKACFEETKKEQIKEEVNLPLMKLQDEPFLDNSGNIQPSKEENLTVGFSTNTSSELPENHNQNIMAGEDHEKENEDFSGPLKVAEEVEKLTGQVETWEAETTSVLDLLRQQDDVETSVEESLQEALIIFNTKSLAKYLKAVEELKNNVTDDVKLSLEEKSRDICAKWESVHHEMSLYIQQLKIDIEKGKLSDSIAKLEKQISKEKKLIRRGRTKGLIKEHEACFSEEGSLYQLDHHMDVLRELCEELTSQKSQQEVRRALKDYEQKIERLRKCASEIHMTLQPTLGGTSKNKGNTDASENGGGNTLSEVPSAKSDNQPSAEKAMELVQNFNLESKLKPQQEESIMEKYEKGHSTSIDSLLERYDTHKDTLELHLQNSIGRITSDFSSDKERSSVCLQDKLTDLQVLKNETDACWKEFEITSLKLEELESDIKKPFIVKARDKLKEKERELQMTLKSRMESLETVLQMVLPVEKESLLLCDTDLLLCKLAIQEFHLTDADDIYQNLRNIQDSIVKQIETCKNLGQSGNFALKELYPLDLHVAQNIILKHRTQLEEMSHRVQKNKDALEALEDFLASLRAAGLSSELLTDHSASDSHGVPANTLTVEDKKREIHRMRDKARHLDERLKMLGISIKDTEQGENTSCEKLLDALSENLSETHCSGGQEEVTEEDKLLGACVFKNDELLKNIQDVHNQISKIGLKDPTVPAIKQRRKSLIRLDKDLDEYEEEKKHLQEMVNSLPPFKDGRDKALSQRCRDTAVLWENAKTLVTECLDQCERVLELLKQYQNFKSVLTTLIQKEENVISLQASYMGKENLKKRIAEIEVVKEEFNEHLEVVDRINQICKNLQFHLNKMRTFEEPPFEKEANIIVDRWLDINEKTEDYYENLGRALALWDKLFYLKNEIDEWTEKVLQKLELHQLTEEETKKLKEELQVHEQKPSEFSKRVAKIQFLLQSSEIPLELQVMESSILNKIEHVKMRLTGGSNCGAISGSTAELREDLDQAKTQIGMTESLLNALSPSDSLEIFTKLEDFLTLEGRGSEIQQVGTVLNHVKKHLPKAPVKKLNSWIVSQEVELEKMESICQARAKELDECLQQLLRLQNDHRNLSKWLTNQEEIWKEMEGTREKTELFCQALARKREQFESMAQLNNSVKQYGITEEEEIVTESTHLVDRYQTLLRQICETDKEDKLPPDEDQSFNDLAHDVIHWITGIKESLMVLNSSEGKMPLEERIHKIKEIILLKPEGDAKIQAIMSQAESSKAPVVPKTLTDIKNQWDNTLHLANTYLSYQEKLLLEGEKYLQSKEDLRLMLTELKKKQEVGFALQPGLQEKKAQLKIYKKFLQKAQDLTFLLEELKSQGNYLLECTKNPNFSEEPWLEIKHLHESLLQQLQDSVQKLEGHVQEHDSYQLCVTDLNTALDCIAKEFVCFSDRPVDERAVEEKLQKLQDLENSLHLQDGTLEKILTLAKSVKQNTSSAGQKIIKDDIKSLKCKQKDLENRLESAKQEMENCLNSILKSKCSTEKKAKFPLPGREEQVTSDVQESTQDSAVVEKLEEDWEINKNSALEMILSRQLSLDVQESVKNTEDEQKVNELQNQPLELDVMLRNEQLKEIEELCTLLEGKKAAIEPLEQSEYLNKTETSALVLHDESYSVQHLDNLLQALITLKKKKESQYCLLKDFQGHLMAAESSMKALLTEKESLKVGLLDSATYMDKIKNFLASIEKEKDSLSKMKIEWENLSNCLTDMDKKLLESQIKLLEHGWEQVEQLVQKKYSQQSVGHDEFMFLMSKIQDLETSLQQQQQQQHLQLRLKSPEAQEGNLSMVALATELHTIKHRFSMLKGRAELQMKRIWGEKERKILEDAISNLQKQLEALEPLNMEVENQIRKCETRYKIKEAILWVKNLLGELTPPVSLLPDDVLSQIRKCKVVHDGILDKQQVVESLVEEVKDNIPNLTAYESNDLNNLLQDLQNQYQMLVLKSTQRSQQLELKLEERSKFVAIIGKVQLSLQGNETLIIPKTETASTEAELEQLYVALTTSQKELQEIKSVISTHLQEQTSLSKDLSVFERLFLDDRLKNLKTRANRTQRFIQNKCNEVEHKINFYREFHEKISALQKEFDHIQHNELLLNPEVNPDVKEELYHLKNQITGIQSSILQVLKLKEVFDCLELKWDWTQLDQIQTQVLEKERELEEKIKQLNTFVAEYDKYQASLAKLKALDLQIKKRAEPVLTMPNTPPESSLLNAQILNQRIGKAMSLYHEIIKKLSENKDFDDLFKEREIQQLKLHAEENNKLCQVLQQKVALQSQLKEMDEKDFEDKLENSLHVLNQIKSQLQQPLLMNLQIESIQNEKDNCEVFQEQVQAEMDSIKAVTVIEKQSEENSSEASDVEAKLNDIEDLYMQLNASIDSRTNVLNDAYENMTRYNEAVSRATEIISNLEAIIASQRVDLDNPEESVEVPRRKQEELKSTIAGIQDLTENLGTISSLEAKRQLERTFQDLVSKHSALREAAKGKEAEVERCLDNYKCYRNINEKICTNLSQMETILGQSMCPLPVSYKEALERLEQSKAFVSNLISTRGELIKQRQVVRHLRATCTDSDSLYLLRSTSALWERWLNLLEAAKEWEMWCEELKQEWKFVHEEIEREVIILDNLQEELPEISKAKEAASTEELLGLLDCLRQYEENVEQQQLLLALLLQRIKNIQNTPEGVGAVESVPASQEIMSMQERCHKLFQKARKNKELMQNEIQERHSFTKEITTLKNLFQQTTISFQHMELQDCPEKAEQLEELQSILKKGKLTFENIMEKLRIKYSEMYTIVPAEIESQVEECRNALEDVDEKISNEVLKSSPSYTMSRKIDEINNGLRNVEKMLQQKSKNIEKAQEIQKKMWDELDLWHSKLNELDSEVQDIVEQDPGQAQEWMDKLMIPFQQYQQVSQRAESRTSQLNKATIKMEEYHDLLKSTEAWIENTSHLLADPSDYDSSKTLSHHASTLQMALEDSEQKHTLLHSVFTDLEDLSAIFETDDLAQSIQELSHQVAALQQRITENLPQIQRMADDVVAIEAEVKSMEKRVSKIKAILLSKEIFDFSPEEHLKHGEVILENIRPMKKTIAAIVSYQVELRLPQTGMKPLPVFQRTNRLLQDIKLLENVTQEQNELLKIVIKQTNECNEEIEKLKQILNNYPAEFSHEHMSTDPAANLSQVQGEIEDMEKQILSLNQKKEDLLVDLKAAILNLHQHLQQKQQELEQEVVSVGASEENAGAEKDASEWKEAAGKISTCDSSMAQVLEPDLLNTEQGPEFSLSPNQTPEGATPPIKAAATGLSDKQGAFEATVEKVRPEPAQVLHVCKNQVAELELWLHQANVAFEPETLDADMQQVVEQQLVGCQAMLTEIEHKVASLLENCKDQGLGDSGATQQEAEALSLKLKTVKCNLEKVQMMLQEKYSEDQHSTTLKKSSERQKVLQPDNLSEFESVVTERPQFSRQKDFQQQQVLELKPMEQKDLIKFIEFNANKTWPQYCQHDKDTTQTSSASSKTSSPKNDAPDLIWSTQGQSGDKWQYLHHELSSKIRLPLSQLVQPQVTTNTSVLPSVTVYNFRYPTTEELKTYTTQLEDLRQEANNLQAQENMSEETYTNLDKKLFELFQTLVQCLGSVEEMLQTPGLFRGDVGTQQVHYETLALELKKLYLAMSDKKNDLSKAMTQPGKNASQFLDCFDNLQVYLEHTQARAASRSKALKAGLDYTRSYQNEIKRLYDQLVKNKTSLQQSLNEISGQTIDEQLQKMDAYIVELQNSESRVAKLREEGERLHLPYVLLQEVYKLEDVLDSTWGLLRARYTELSCPFITERQQDALLQGMVELVHIGKEKLAHDHLQQTKSKVALQAQIQNHKLFFQKLIADMLLIQAYSNKMLPSLMQKKETFGAEQVKEVKLLEEKSHQYGIKLQSLLQKWEEFDENYASLEKDLEILMSTLPSVSLVEETEERLVERISYYQQIKRNMDEKHARLYQTLNEGKQLVASVNCPELEGQIAKLEEQWLSLNKKIDHELHRLQTLLKHLLSYNRDSDQLTKWLESSQQTLNYWKEQSLNVSQDLDTIRSNINNFFEFSKEVDEKSSLKTAVLSTGNQLLHLKEADTATLRASLAQFEQKWTVLITQLPDIQEKLHQLQMEKLPSRKAIMEMIDWMNNVEHQTEDEDSEHSVSSASQVKNLLQKYKELRMEMDYKQWIVDFVNQSLLQLSTCDVESKRYERTEFAEHLGEMNRQWQRVHGALNGKIQHLEQLLESITENENKIQILNNWMEAQEERLKTLQKPESVISVQKTLLDCQDIENQLAIKSKALDELRQNYLTLESGTVPLLEDTASKIDELFQKRNNVMNQVNELKTSMQSVLQEWKIYDKLYDEVNMMTIRFWYCMEHSKPVVLSLEALRCQVQNLQTLQDEAESSEGSWKKLQEVIGKLKEYCPSVAEIIQEKCQNTHTRWTQVNQDIADQLQRAQSLLQLWQACNSAHAEAAARLEPQERKYQQIANINTSGNNLAEVLPPALQDAKELQCEVQKTKEAFLQNSTLLDRLPQPAEPNTHVLLSGQMHSLQRASYLEKMLLVKTNEFEFVLSQFKDFGDRLESLKGLITHEEENLDKLYRQEKEGNPDLFLNHVLALTAQSPGIEHLNEVSLKLPLSDVAMKTLQNLNRQWIRATATALERCSELQEIGLNEKFLDCCEKWIQLLEKIEETLKANMADSLPALLEQQKTYEMLEAEVSINQTIADSYVTQCLQLLDTVEIEKRPEFVWKFTRLKEQWQSAAQGVRQRKSDVDELVRQWRSFTTSEGDLLRFLADTSHLLSAVKSQDCHSLHQTRSLIHELKNKEIHFQRWHTTYALTLEAGEKLLNTANLETKESVNKRISQLQDNWKDTKLQLGEMIKRFQSTAETWDQCEKKIKELKNKLHALKAQSKDPLPELHEELHREKELIKELEKSLANWTQNLKELHTMKTDLTQHILVDDVMVLKEQIEHLHRQWEDLCLRVAIRKQEIEDRLNSWIVFNEKNKELCAWLVQMENKVLQTADISIEEMIEKLQKDCMEEINLFSENKLQLKQMGDRLIKASNKTRAAEIDDKLNKINDRWQHLFDVIGSRVKKLKETFAFIQQLDKNMSNLRTWLARIESELSKPVVYDVCDDQEIQKRLAEQQDLQRDIEQHSAGVESVFNICDVLLHDSDACANETECDSIQQTTRSLDRRWRNICAMSMERRMKIEETWRLWQKFLDDYSRFEDWLKAAERTAACPNSSEVLYTVAKEELKRFEAFQRQIHERLTQLELINKQYRRLARENRTDTASKLKQMVHEGNQRWDNLQKRVTAILRRLRHFTNQREEFEGTRESILVWLTEMDLQLTNVEHFSESDADDKMRQLNGFQQEITLNTNKIDQLIVFGEQLIQKSEPLDAVLIEDELEELHRYCQEVFGRVSRFHRRLTSHAPGLEDEKEASENETDVEDPREIRDDSWRKRAASEEPSSPQSLCQLVPPALGPERSGCETPVSVDSIPLEWDHTGDVGGSSSHEEDEEGPYYSALSDIEILENPEAYLNMTTKTLKASSGKSISEGPSWHVPDSPSCPKRRYKQMGGDRSVQPIPSDSSTPYKPAYVKLLLSPGTEGGKEDPGILTGGAQQEDEDLAALTGQQPGAFDRWELIQAQELHNKLRKKQSLQKLNSDISNITPWLEKTGAELETLKLAEPPSDMQEMELQVKKLKEILKAFDTYKALVVSVNVNSKEFLQSESAESKELQDRVSQLTLRWNTALGAVESWREGLRQSLMQCQDFHQLSQSLLLWLASAESRRQKAHVTDPEADPQVLLACQEELMQLEKELVERQPQVNSLQEISSTLLIKGHGEDYIEAEEKVHVIEKKLKQLLEQVSQDLVSLQRSQNPDSPLPSVDEVDHGEPLAASAPAPQAKQLEAEKTTKEKNKPTSRVPDPAAPESSKPQRSFLSRVIRAALPLQLLLLLLLFLACLLPSSEEDYSCTQANNFARSFYPMLRYTNGPPPT</sequence>
<dbReference type="GO" id="GO:0005856">
    <property type="term" value="C:cytoskeleton"/>
    <property type="evidence" value="ECO:0007669"/>
    <property type="project" value="UniProtKB-SubCell"/>
</dbReference>
<dbReference type="Pfam" id="PF00307">
    <property type="entry name" value="CH"/>
    <property type="match status" value="2"/>
</dbReference>
<feature type="compositionally biased region" description="Polar residues" evidence="29">
    <location>
        <begin position="881"/>
        <end position="895"/>
    </location>
</feature>
<dbReference type="SMART" id="SM00150">
    <property type="entry name" value="SPEC"/>
    <property type="match status" value="21"/>
</dbReference>
<dbReference type="GO" id="GO:0033017">
    <property type="term" value="C:sarcoplasmic reticulum membrane"/>
    <property type="evidence" value="ECO:0007669"/>
    <property type="project" value="UniProtKB-SubCell"/>
</dbReference>
<evidence type="ECO:0000313" key="32">
    <source>
        <dbReference type="EMBL" id="KAG5206796.1"/>
    </source>
</evidence>
<proteinExistence type="inferred from homology"/>
<dbReference type="FunFam" id="1.20.58.60:FF:000173">
    <property type="entry name" value="Spectrin repeat containing nuclear envelope protein 2"/>
    <property type="match status" value="1"/>
</dbReference>
<evidence type="ECO:0000256" key="14">
    <source>
        <dbReference type="ARBA" id="ARBA00023054"/>
    </source>
</evidence>
<keyword evidence="11" id="KW-0677">Repeat</keyword>
<evidence type="ECO:0000256" key="20">
    <source>
        <dbReference type="ARBA" id="ARBA00023242"/>
    </source>
</evidence>
<dbReference type="GO" id="GO:0007097">
    <property type="term" value="P:nuclear migration"/>
    <property type="evidence" value="ECO:0007669"/>
    <property type="project" value="UniProtKB-ARBA"/>
</dbReference>
<dbReference type="PANTHER" id="PTHR14514">
    <property type="entry name" value="PKA ANCHORING PROTEIN"/>
    <property type="match status" value="1"/>
</dbReference>
<evidence type="ECO:0000313" key="33">
    <source>
        <dbReference type="Proteomes" id="UP000664991"/>
    </source>
</evidence>
<feature type="coiled-coil region" evidence="28">
    <location>
        <begin position="4162"/>
        <end position="4189"/>
    </location>
</feature>
<feature type="topological domain" description="Cytoplasmic" evidence="27">
    <location>
        <begin position="1"/>
        <end position="6528"/>
    </location>
</feature>
<dbReference type="Gene3D" id="1.20.58.60">
    <property type="match status" value="16"/>
</dbReference>
<evidence type="ECO:0000256" key="26">
    <source>
        <dbReference type="ARBA" id="ARBA00079316"/>
    </source>
</evidence>
<evidence type="ECO:0000256" key="23">
    <source>
        <dbReference type="ARBA" id="ARBA00077500"/>
    </source>
</evidence>
<dbReference type="FunFam" id="1.20.58.60:FF:000394">
    <property type="entry name" value="Nesprin-2"/>
    <property type="match status" value="1"/>
</dbReference>
<feature type="coiled-coil region" evidence="28">
    <location>
        <begin position="4332"/>
        <end position="4359"/>
    </location>
</feature>
<evidence type="ECO:0000256" key="1">
    <source>
        <dbReference type="ARBA" id="ARBA00004162"/>
    </source>
</evidence>
<evidence type="ECO:0000256" key="3">
    <source>
        <dbReference type="ARBA" id="ARBA00004245"/>
    </source>
</evidence>
<evidence type="ECO:0000256" key="22">
    <source>
        <dbReference type="ARBA" id="ARBA00074124"/>
    </source>
</evidence>
<feature type="compositionally biased region" description="Polar residues" evidence="29">
    <location>
        <begin position="857"/>
        <end position="874"/>
    </location>
</feature>
<keyword evidence="7" id="KW-1003">Cell membrane</keyword>
<dbReference type="CDD" id="cd00176">
    <property type="entry name" value="SPEC"/>
    <property type="match status" value="5"/>
</dbReference>
<dbReference type="Pfam" id="PF25035">
    <property type="entry name" value="SYNE1"/>
    <property type="match status" value="1"/>
</dbReference>
<feature type="coiled-coil region" evidence="28">
    <location>
        <begin position="3420"/>
        <end position="3447"/>
    </location>
</feature>
<keyword evidence="16 27" id="KW-0472">Membrane</keyword>
<gene>
    <name evidence="32" type="ORF">JEQ12_018369</name>
</gene>
<dbReference type="FunFam" id="1.20.58.60:FF:000041">
    <property type="entry name" value="Nesprin-1 isoform 1"/>
    <property type="match status" value="1"/>
</dbReference>
<dbReference type="SUPFAM" id="SSF47576">
    <property type="entry name" value="Calponin-homology domain, CH-domain"/>
    <property type="match status" value="1"/>
</dbReference>
<feature type="coiled-coil region" evidence="28">
    <location>
        <begin position="3585"/>
        <end position="3633"/>
    </location>
</feature>
<dbReference type="GO" id="GO:0003779">
    <property type="term" value="F:actin binding"/>
    <property type="evidence" value="ECO:0007669"/>
    <property type="project" value="UniProtKB-KW"/>
</dbReference>
<dbReference type="FunFam" id="1.20.58.60:FF:000073">
    <property type="entry name" value="Nesprin-1 isoform 1"/>
    <property type="match status" value="1"/>
</dbReference>
<evidence type="ECO:0000256" key="5">
    <source>
        <dbReference type="ARBA" id="ARBA00004642"/>
    </source>
</evidence>
<accession>A0A836AEC2</accession>
<feature type="region of interest" description="Disordered" evidence="29">
    <location>
        <begin position="4079"/>
        <end position="4106"/>
    </location>
</feature>
<dbReference type="FunFam" id="1.20.58.60:FF:000180">
    <property type="entry name" value="Spectrin repeat containing nuclear envelope protein 2"/>
    <property type="match status" value="1"/>
</dbReference>
<dbReference type="InterPro" id="IPR001715">
    <property type="entry name" value="CH_dom"/>
</dbReference>
<reference evidence="32 33" key="1">
    <citation type="submission" date="2020-12" db="EMBL/GenBank/DDBJ databases">
        <title>De novo assembly of Tibetan sheep genome.</title>
        <authorList>
            <person name="Li X."/>
        </authorList>
    </citation>
    <scope>NUCLEOTIDE SEQUENCE [LARGE SCALE GENOMIC DNA]</scope>
    <source>
        <tissue evidence="32">Heart</tissue>
    </source>
</reference>
<evidence type="ECO:0000256" key="27">
    <source>
        <dbReference type="PROSITE-ProRule" id="PRU00385"/>
    </source>
</evidence>
<evidence type="ECO:0000256" key="2">
    <source>
        <dbReference type="ARBA" id="ARBA00004173"/>
    </source>
</evidence>
<feature type="domain" description="KASH" evidence="31">
    <location>
        <begin position="6520"/>
        <end position="6579"/>
    </location>
</feature>
<feature type="topological domain" description="Perinuclear space" evidence="27">
    <location>
        <begin position="6550"/>
        <end position="6579"/>
    </location>
</feature>
<comment type="similarity">
    <text evidence="6">Belongs to the nesprin family.</text>
</comment>
<organism evidence="32 33">
    <name type="scientific">Ovis aries</name>
    <name type="common">Sheep</name>
    <dbReference type="NCBI Taxonomy" id="9940"/>
    <lineage>
        <taxon>Eukaryota</taxon>
        <taxon>Metazoa</taxon>
        <taxon>Chordata</taxon>
        <taxon>Craniata</taxon>
        <taxon>Vertebrata</taxon>
        <taxon>Euteleostomi</taxon>
        <taxon>Mammalia</taxon>
        <taxon>Eutheria</taxon>
        <taxon>Laurasiatheria</taxon>
        <taxon>Artiodactyla</taxon>
        <taxon>Ruminantia</taxon>
        <taxon>Pecora</taxon>
        <taxon>Bovidae</taxon>
        <taxon>Caprinae</taxon>
        <taxon>Ovis</taxon>
    </lineage>
</organism>
<dbReference type="PROSITE" id="PS51049">
    <property type="entry name" value="KASH"/>
    <property type="match status" value="1"/>
</dbReference>
<keyword evidence="19" id="KW-0206">Cytoskeleton</keyword>
<dbReference type="Pfam" id="PF25034">
    <property type="entry name" value="Spectrin_SYNE1"/>
    <property type="match status" value="2"/>
</dbReference>
<dbReference type="CDD" id="cd21242">
    <property type="entry name" value="CH_SYNE2_rpt1"/>
    <property type="match status" value="1"/>
</dbReference>
<keyword evidence="12" id="KW-0703">Sarcoplasmic reticulum</keyword>
<dbReference type="InterPro" id="IPR057057">
    <property type="entry name" value="Spectrin_SYNE1"/>
</dbReference>
<keyword evidence="8" id="KW-0963">Cytoplasm</keyword>
<feature type="compositionally biased region" description="Polar residues" evidence="29">
    <location>
        <begin position="6455"/>
        <end position="6464"/>
    </location>
</feature>
<dbReference type="PROSITE" id="PS00020">
    <property type="entry name" value="ACTININ_2"/>
    <property type="match status" value="1"/>
</dbReference>
<evidence type="ECO:0000256" key="25">
    <source>
        <dbReference type="ARBA" id="ARBA00079241"/>
    </source>
</evidence>
<feature type="compositionally biased region" description="Acidic residues" evidence="29">
    <location>
        <begin position="6019"/>
        <end position="6032"/>
    </location>
</feature>
<keyword evidence="17" id="KW-1015">Disulfide bond</keyword>
<feature type="domain" description="Calponin-homology (CH)" evidence="30">
    <location>
        <begin position="10"/>
        <end position="115"/>
    </location>
</feature>
<keyword evidence="15" id="KW-0496">Mitochondrion</keyword>
<feature type="domain" description="Calponin-homology (CH)" evidence="30">
    <location>
        <begin position="160"/>
        <end position="265"/>
    </location>
</feature>
<dbReference type="PANTHER" id="PTHR14514:SF4">
    <property type="entry name" value="NESPRIN-2"/>
    <property type="match status" value="1"/>
</dbReference>
<evidence type="ECO:0000256" key="19">
    <source>
        <dbReference type="ARBA" id="ARBA00023212"/>
    </source>
</evidence>
<keyword evidence="14 28" id="KW-0175">Coiled coil</keyword>
<dbReference type="SMART" id="SM00033">
    <property type="entry name" value="CH"/>
    <property type="match status" value="2"/>
</dbReference>